<dbReference type="InterPro" id="IPR038721">
    <property type="entry name" value="IS701-like_DDE_dom"/>
</dbReference>
<dbReference type="EMBL" id="CADCTY010000163">
    <property type="protein sequence ID" value="CAA9302950.1"/>
    <property type="molecule type" value="Genomic_DNA"/>
</dbReference>
<dbReference type="Pfam" id="PF13546">
    <property type="entry name" value="DDE_5"/>
    <property type="match status" value="1"/>
</dbReference>
<reference evidence="2" key="1">
    <citation type="submission" date="2020-02" db="EMBL/GenBank/DDBJ databases">
        <authorList>
            <person name="Meier V. D."/>
        </authorList>
    </citation>
    <scope>NUCLEOTIDE SEQUENCE</scope>
    <source>
        <strain evidence="2">AVDCRST_MAG94</strain>
    </source>
</reference>
<feature type="domain" description="Transposase IS701-like DDE" evidence="1">
    <location>
        <begin position="27"/>
        <end position="111"/>
    </location>
</feature>
<proteinExistence type="predicted"/>
<organism evidence="2">
    <name type="scientific">uncultured Leptolyngbya sp</name>
    <dbReference type="NCBI Taxonomy" id="332963"/>
    <lineage>
        <taxon>Bacteria</taxon>
        <taxon>Bacillati</taxon>
        <taxon>Cyanobacteriota</taxon>
        <taxon>Cyanophyceae</taxon>
        <taxon>Leptolyngbyales</taxon>
        <taxon>Leptolyngbyaceae</taxon>
        <taxon>Leptolyngbya group</taxon>
        <taxon>Leptolyngbya</taxon>
        <taxon>environmental samples</taxon>
    </lineage>
</organism>
<name>A0A6J4KER0_9CYAN</name>
<evidence type="ECO:0000313" key="2">
    <source>
        <dbReference type="EMBL" id="CAA9302950.1"/>
    </source>
</evidence>
<evidence type="ECO:0000259" key="1">
    <source>
        <dbReference type="Pfam" id="PF13546"/>
    </source>
</evidence>
<accession>A0A6J4KER0</accession>
<gene>
    <name evidence="2" type="ORF">AVDCRST_MAG94-479</name>
</gene>
<dbReference type="AlphaFoldDB" id="A0A6J4KER0"/>
<protein>
    <recommendedName>
        <fullName evidence="1">Transposase IS701-like DDE domain-containing protein</fullName>
    </recommendedName>
</protein>
<sequence>MNLLPKEFLPLILTFAPLFSKPVWESAIVLLVGAILAPGKRTVSAILRVMGLQHEHHFQNHHRVLSRAVWSSRHASRLLLQQLVSVFAPGGVLVMGIDDTIERRRGKRITARGLYREERPFE</sequence>